<dbReference type="OrthoDB" id="3099818at2759"/>
<keyword evidence="3" id="KW-1185">Reference proteome</keyword>
<sequence>MLSPTHKNNRSSTKTSPCGKSSPSKSSPYDLHPTYSTRIPLFFNCKSKLQKGLMGIMITYLKETNRYQALEDFAKCEDPTKMSSYKHMVAVCMGQTHPANFAKLSIFCHCKHKACSNPRDCPVFLMTDAEQQECFQCFCRWLMLVNETTKLRGMKKCISVFKDPNGNLLILDSEIDTFLAEVTPSSTGCKRKRNTTENSTPLKQKVSDGQSVALFPILPSDNEDTPTTIPLKPQRFSSGRAIAPFPVPPSDDDNEIEIVKGPSPTKHARQESPAPVAGPSSLSMASSTKPGDTNSRWFGFLAKTCNELEEAVSGGGMQDAILGPKLWALAETIYINC</sequence>
<dbReference type="Proteomes" id="UP000799118">
    <property type="component" value="Unassembled WGS sequence"/>
</dbReference>
<reference evidence="2" key="1">
    <citation type="journal article" date="2019" name="Environ. Microbiol.">
        <title>Fungal ecological strategies reflected in gene transcription - a case study of two litter decomposers.</title>
        <authorList>
            <person name="Barbi F."/>
            <person name="Kohler A."/>
            <person name="Barry K."/>
            <person name="Baskaran P."/>
            <person name="Daum C."/>
            <person name="Fauchery L."/>
            <person name="Ihrmark K."/>
            <person name="Kuo A."/>
            <person name="LaButti K."/>
            <person name="Lipzen A."/>
            <person name="Morin E."/>
            <person name="Grigoriev I.V."/>
            <person name="Henrissat B."/>
            <person name="Lindahl B."/>
            <person name="Martin F."/>
        </authorList>
    </citation>
    <scope>NUCLEOTIDE SEQUENCE</scope>
    <source>
        <strain evidence="2">JB14</strain>
    </source>
</reference>
<dbReference type="AlphaFoldDB" id="A0A6A4GWG5"/>
<dbReference type="EMBL" id="ML769667">
    <property type="protein sequence ID" value="KAE9390189.1"/>
    <property type="molecule type" value="Genomic_DNA"/>
</dbReference>
<evidence type="ECO:0000256" key="1">
    <source>
        <dbReference type="SAM" id="MobiDB-lite"/>
    </source>
</evidence>
<accession>A0A6A4GWG5</accession>
<organism evidence="2 3">
    <name type="scientific">Gymnopus androsaceus JB14</name>
    <dbReference type="NCBI Taxonomy" id="1447944"/>
    <lineage>
        <taxon>Eukaryota</taxon>
        <taxon>Fungi</taxon>
        <taxon>Dikarya</taxon>
        <taxon>Basidiomycota</taxon>
        <taxon>Agaricomycotina</taxon>
        <taxon>Agaricomycetes</taxon>
        <taxon>Agaricomycetidae</taxon>
        <taxon>Agaricales</taxon>
        <taxon>Marasmiineae</taxon>
        <taxon>Omphalotaceae</taxon>
        <taxon>Gymnopus</taxon>
    </lineage>
</organism>
<gene>
    <name evidence="2" type="ORF">BT96DRAFT_1002518</name>
</gene>
<feature type="compositionally biased region" description="Low complexity" evidence="1">
    <location>
        <begin position="11"/>
        <end position="28"/>
    </location>
</feature>
<feature type="compositionally biased region" description="Polar residues" evidence="1">
    <location>
        <begin position="280"/>
        <end position="291"/>
    </location>
</feature>
<evidence type="ECO:0000313" key="2">
    <source>
        <dbReference type="EMBL" id="KAE9390189.1"/>
    </source>
</evidence>
<feature type="compositionally biased region" description="Polar residues" evidence="1">
    <location>
        <begin position="196"/>
        <end position="205"/>
    </location>
</feature>
<feature type="region of interest" description="Disordered" evidence="1">
    <location>
        <begin position="186"/>
        <end position="205"/>
    </location>
</feature>
<feature type="region of interest" description="Disordered" evidence="1">
    <location>
        <begin position="1"/>
        <end position="31"/>
    </location>
</feature>
<name>A0A6A4GWG5_9AGAR</name>
<feature type="region of interest" description="Disordered" evidence="1">
    <location>
        <begin position="217"/>
        <end position="291"/>
    </location>
</feature>
<protein>
    <submittedName>
        <fullName evidence="2">Uncharacterized protein</fullName>
    </submittedName>
</protein>
<evidence type="ECO:0000313" key="3">
    <source>
        <dbReference type="Proteomes" id="UP000799118"/>
    </source>
</evidence>
<proteinExistence type="predicted"/>